<dbReference type="InterPro" id="IPR012340">
    <property type="entry name" value="NA-bd_OB-fold"/>
</dbReference>
<dbReference type="Gene3D" id="2.40.50.140">
    <property type="entry name" value="Nucleic acid-binding proteins"/>
    <property type="match status" value="2"/>
</dbReference>
<keyword evidence="8" id="KW-1185">Reference proteome</keyword>
<dbReference type="AlphaFoldDB" id="A0A834HWM4"/>
<evidence type="ECO:0000313" key="8">
    <source>
        <dbReference type="Proteomes" id="UP000625711"/>
    </source>
</evidence>
<sequence length="328" mass="36528">MLENIRTHRVWRLTVAETNPIFPRKIHLMIAVGESQNQRARNISILLVLKNVVLKMPGLSTIERIKENAEMAKATIGLLKNELNVITNEYNHILARQLREENARLIAAVEEAKKKLIFLECQNGIEQISVPGQKVSNESLASLERDAPSAPLQSTETTKVSSKPKKEKKPRDPKVSQTATEAPIDIGRLDLRIAKIEDVQHHPDADSLYVLKINADDLKDRKVLLLCNLKPVKMRGIVSEAMVMCASSEKGVEVLVPPLGAEPGELVHCEGYSRQPDVVMNPKKKIFETVALHLHTNESLQACYKEVPLIVPGKGAILSRSLKQVPVK</sequence>
<dbReference type="Proteomes" id="UP000625711">
    <property type="component" value="Unassembled WGS sequence"/>
</dbReference>
<keyword evidence="1 3" id="KW-0820">tRNA-binding</keyword>
<proteinExistence type="predicted"/>
<dbReference type="Pfam" id="PF01588">
    <property type="entry name" value="tRNA_bind"/>
    <property type="match status" value="1"/>
</dbReference>
<keyword evidence="4" id="KW-0175">Coiled coil</keyword>
<keyword evidence="2 3" id="KW-0694">RNA-binding</keyword>
<feature type="coiled-coil region" evidence="4">
    <location>
        <begin position="62"/>
        <end position="122"/>
    </location>
</feature>
<accession>A0A834HWM4</accession>
<evidence type="ECO:0000256" key="3">
    <source>
        <dbReference type="PROSITE-ProRule" id="PRU00209"/>
    </source>
</evidence>
<evidence type="ECO:0000256" key="5">
    <source>
        <dbReference type="SAM" id="MobiDB-lite"/>
    </source>
</evidence>
<dbReference type="EMBL" id="JAACXV010014339">
    <property type="protein sequence ID" value="KAF7268222.1"/>
    <property type="molecule type" value="Genomic_DNA"/>
</dbReference>
<dbReference type="OrthoDB" id="197206at2759"/>
<comment type="caution">
    <text evidence="7">The sequence shown here is derived from an EMBL/GenBank/DDBJ whole genome shotgun (WGS) entry which is preliminary data.</text>
</comment>
<dbReference type="SUPFAM" id="SSF50249">
    <property type="entry name" value="Nucleic acid-binding proteins"/>
    <property type="match status" value="1"/>
</dbReference>
<feature type="region of interest" description="Disordered" evidence="5">
    <location>
        <begin position="139"/>
        <end position="181"/>
    </location>
</feature>
<evidence type="ECO:0000256" key="1">
    <source>
        <dbReference type="ARBA" id="ARBA00022555"/>
    </source>
</evidence>
<dbReference type="InterPro" id="IPR002547">
    <property type="entry name" value="tRNA-bd_dom"/>
</dbReference>
<protein>
    <recommendedName>
        <fullName evidence="6">tRNA-binding domain-containing protein</fullName>
    </recommendedName>
</protein>
<evidence type="ECO:0000259" key="6">
    <source>
        <dbReference type="PROSITE" id="PS50886"/>
    </source>
</evidence>
<evidence type="ECO:0000256" key="2">
    <source>
        <dbReference type="ARBA" id="ARBA00022884"/>
    </source>
</evidence>
<evidence type="ECO:0000256" key="4">
    <source>
        <dbReference type="SAM" id="Coils"/>
    </source>
</evidence>
<reference evidence="7" key="1">
    <citation type="submission" date="2020-08" db="EMBL/GenBank/DDBJ databases">
        <title>Genome sequencing and assembly of the red palm weevil Rhynchophorus ferrugineus.</title>
        <authorList>
            <person name="Dias G.B."/>
            <person name="Bergman C.M."/>
            <person name="Manee M."/>
        </authorList>
    </citation>
    <scope>NUCLEOTIDE SEQUENCE</scope>
    <source>
        <strain evidence="7">AA-2017</strain>
        <tissue evidence="7">Whole larva</tissue>
    </source>
</reference>
<dbReference type="PANTHER" id="PTHR11586:SF33">
    <property type="entry name" value="AMINOACYL TRNA SYNTHASE COMPLEX-INTERACTING MULTIFUNCTIONAL PROTEIN 1"/>
    <property type="match status" value="1"/>
</dbReference>
<dbReference type="PANTHER" id="PTHR11586">
    <property type="entry name" value="TRNA-AMINOACYLATION COFACTOR ARC1 FAMILY MEMBER"/>
    <property type="match status" value="1"/>
</dbReference>
<evidence type="ECO:0000313" key="7">
    <source>
        <dbReference type="EMBL" id="KAF7268222.1"/>
    </source>
</evidence>
<dbReference type="GO" id="GO:0000049">
    <property type="term" value="F:tRNA binding"/>
    <property type="evidence" value="ECO:0007669"/>
    <property type="project" value="UniProtKB-UniRule"/>
</dbReference>
<dbReference type="PROSITE" id="PS50886">
    <property type="entry name" value="TRBD"/>
    <property type="match status" value="1"/>
</dbReference>
<organism evidence="7 8">
    <name type="scientific">Rhynchophorus ferrugineus</name>
    <name type="common">Red palm weevil</name>
    <name type="synonym">Curculio ferrugineus</name>
    <dbReference type="NCBI Taxonomy" id="354439"/>
    <lineage>
        <taxon>Eukaryota</taxon>
        <taxon>Metazoa</taxon>
        <taxon>Ecdysozoa</taxon>
        <taxon>Arthropoda</taxon>
        <taxon>Hexapoda</taxon>
        <taxon>Insecta</taxon>
        <taxon>Pterygota</taxon>
        <taxon>Neoptera</taxon>
        <taxon>Endopterygota</taxon>
        <taxon>Coleoptera</taxon>
        <taxon>Polyphaga</taxon>
        <taxon>Cucujiformia</taxon>
        <taxon>Curculionidae</taxon>
        <taxon>Dryophthorinae</taxon>
        <taxon>Rhynchophorus</taxon>
    </lineage>
</organism>
<name>A0A834HWM4_RHYFE</name>
<dbReference type="InterPro" id="IPR051270">
    <property type="entry name" value="Tyrosine-tRNA_ligase_regulator"/>
</dbReference>
<feature type="domain" description="TRNA-binding" evidence="6">
    <location>
        <begin position="152"/>
        <end position="268"/>
    </location>
</feature>
<gene>
    <name evidence="7" type="ORF">GWI33_018680</name>
</gene>